<dbReference type="GO" id="GO:0016787">
    <property type="term" value="F:hydrolase activity"/>
    <property type="evidence" value="ECO:0007669"/>
    <property type="project" value="UniProtKB-KW"/>
</dbReference>
<dbReference type="InterPro" id="IPR036866">
    <property type="entry name" value="RibonucZ/Hydroxyglut_hydro"/>
</dbReference>
<evidence type="ECO:0000256" key="2">
    <source>
        <dbReference type="ARBA" id="ARBA00007749"/>
    </source>
</evidence>
<comment type="cofactor">
    <cofactor evidence="1">
        <name>Zn(2+)</name>
        <dbReference type="ChEBI" id="CHEBI:29105"/>
    </cofactor>
</comment>
<feature type="transmembrane region" description="Helical" evidence="6">
    <location>
        <begin position="7"/>
        <end position="27"/>
    </location>
</feature>
<dbReference type="AlphaFoldDB" id="A0A4Z1BPW0"/>
<evidence type="ECO:0000259" key="7">
    <source>
        <dbReference type="SMART" id="SM00849"/>
    </source>
</evidence>
<dbReference type="PANTHER" id="PTHR42978:SF2">
    <property type="entry name" value="102 KBASES UNSTABLE REGION: FROM 1 TO 119443"/>
    <property type="match status" value="1"/>
</dbReference>
<evidence type="ECO:0000256" key="3">
    <source>
        <dbReference type="ARBA" id="ARBA00022723"/>
    </source>
</evidence>
<evidence type="ECO:0000256" key="1">
    <source>
        <dbReference type="ARBA" id="ARBA00001947"/>
    </source>
</evidence>
<dbReference type="Proteomes" id="UP000298325">
    <property type="component" value="Unassembled WGS sequence"/>
</dbReference>
<organism evidence="8 9">
    <name type="scientific">Marinobacter confluentis</name>
    <dbReference type="NCBI Taxonomy" id="1697557"/>
    <lineage>
        <taxon>Bacteria</taxon>
        <taxon>Pseudomonadati</taxon>
        <taxon>Pseudomonadota</taxon>
        <taxon>Gammaproteobacteria</taxon>
        <taxon>Pseudomonadales</taxon>
        <taxon>Marinobacteraceae</taxon>
        <taxon>Marinobacter</taxon>
    </lineage>
</organism>
<protein>
    <submittedName>
        <fullName evidence="8">MBL fold metallo-hydrolase</fullName>
    </submittedName>
</protein>
<keyword evidence="3" id="KW-0479">Metal-binding</keyword>
<comment type="caution">
    <text evidence="8">The sequence shown here is derived from an EMBL/GenBank/DDBJ whole genome shotgun (WGS) entry which is preliminary data.</text>
</comment>
<dbReference type="SUPFAM" id="SSF56281">
    <property type="entry name" value="Metallo-hydrolase/oxidoreductase"/>
    <property type="match status" value="1"/>
</dbReference>
<dbReference type="PANTHER" id="PTHR42978">
    <property type="entry name" value="QUORUM-QUENCHING LACTONASE YTNP-RELATED-RELATED"/>
    <property type="match status" value="1"/>
</dbReference>
<dbReference type="SMART" id="SM00849">
    <property type="entry name" value="Lactamase_B"/>
    <property type="match status" value="1"/>
</dbReference>
<comment type="similarity">
    <text evidence="2">Belongs to the metallo-beta-lactamase superfamily.</text>
</comment>
<keyword evidence="6" id="KW-0472">Membrane</keyword>
<dbReference type="GO" id="GO:0046872">
    <property type="term" value="F:metal ion binding"/>
    <property type="evidence" value="ECO:0007669"/>
    <property type="project" value="UniProtKB-KW"/>
</dbReference>
<evidence type="ECO:0000256" key="4">
    <source>
        <dbReference type="ARBA" id="ARBA00022801"/>
    </source>
</evidence>
<gene>
    <name evidence="8" type="ORF">E5Q11_10645</name>
</gene>
<keyword evidence="5" id="KW-0862">Zinc</keyword>
<reference evidence="8 9" key="1">
    <citation type="submission" date="2019-04" db="EMBL/GenBank/DDBJ databases">
        <authorList>
            <person name="Park S."/>
            <person name="Yoon J.-H."/>
        </authorList>
    </citation>
    <scope>NUCLEOTIDE SEQUENCE [LARGE SCALE GENOMIC DNA]</scope>
    <source>
        <strain evidence="8 9">HJM-18</strain>
    </source>
</reference>
<dbReference type="OrthoDB" id="9815874at2"/>
<evidence type="ECO:0000256" key="6">
    <source>
        <dbReference type="SAM" id="Phobius"/>
    </source>
</evidence>
<sequence length="332" mass="35983">MLKKSSIWLIAPALVLAVVAVISYPIWRPIGVIVLEGHGGVLSSEEGDIAADIPVEVRAYLTGWVKAPANILIDQRDPRTPEEITRPIWVPSLAYVVKHPKSGVAVLDTGLRAGQCDYGFQPFYWVPCRNERGADLVSQLKSDGVEPEEIRFVVPSHLHGDHISGMDSLLDYTNAPVLMTHATLRSLKSPGRVAKGIPTSMLSSNLRVRIIDEGFRRSRLGIDVYDVFGDGSLRLFPTPGHTEGHISALARGTEGDILFTFDASHLAANLHLGIPSGAVSSEEAAIMSLKKIASLDDQAESIQIIYGHEPGQWDCVKKTALLDGATDLCGRN</sequence>
<dbReference type="Pfam" id="PF00753">
    <property type="entry name" value="Lactamase_B"/>
    <property type="match status" value="1"/>
</dbReference>
<dbReference type="InterPro" id="IPR051013">
    <property type="entry name" value="MBL_superfamily_lactonases"/>
</dbReference>
<dbReference type="EMBL" id="SRPF01000003">
    <property type="protein sequence ID" value="TGN39111.1"/>
    <property type="molecule type" value="Genomic_DNA"/>
</dbReference>
<keyword evidence="4 8" id="KW-0378">Hydrolase</keyword>
<evidence type="ECO:0000256" key="5">
    <source>
        <dbReference type="ARBA" id="ARBA00022833"/>
    </source>
</evidence>
<dbReference type="InterPro" id="IPR001279">
    <property type="entry name" value="Metallo-B-lactamas"/>
</dbReference>
<keyword evidence="6" id="KW-1133">Transmembrane helix</keyword>
<dbReference type="Gene3D" id="3.60.15.10">
    <property type="entry name" value="Ribonuclease Z/Hydroxyacylglutathione hydrolase-like"/>
    <property type="match status" value="1"/>
</dbReference>
<evidence type="ECO:0000313" key="9">
    <source>
        <dbReference type="Proteomes" id="UP000298325"/>
    </source>
</evidence>
<proteinExistence type="inferred from homology"/>
<keyword evidence="9" id="KW-1185">Reference proteome</keyword>
<evidence type="ECO:0000313" key="8">
    <source>
        <dbReference type="EMBL" id="TGN39111.1"/>
    </source>
</evidence>
<accession>A0A4Z1BPW0</accession>
<feature type="domain" description="Metallo-beta-lactamase" evidence="7">
    <location>
        <begin position="91"/>
        <end position="308"/>
    </location>
</feature>
<name>A0A4Z1BPW0_9GAMM</name>
<dbReference type="RefSeq" id="WP_135803420.1">
    <property type="nucleotide sequence ID" value="NZ_SRPF01000003.1"/>
</dbReference>
<keyword evidence="6" id="KW-0812">Transmembrane</keyword>